<protein>
    <submittedName>
        <fullName evidence="3">Uncharacterized protein</fullName>
    </submittedName>
</protein>
<dbReference type="AlphaFoldDB" id="A0A914DZD4"/>
<dbReference type="WBParaSite" id="ACRNAN_scaffold4769.g8503.t1">
    <property type="protein sequence ID" value="ACRNAN_scaffold4769.g8503.t1"/>
    <property type="gene ID" value="ACRNAN_scaffold4769.g8503"/>
</dbReference>
<evidence type="ECO:0000313" key="3">
    <source>
        <dbReference type="WBParaSite" id="ACRNAN_scaffold4769.g8503.t1"/>
    </source>
</evidence>
<organism evidence="2 3">
    <name type="scientific">Acrobeloides nanus</name>
    <dbReference type="NCBI Taxonomy" id="290746"/>
    <lineage>
        <taxon>Eukaryota</taxon>
        <taxon>Metazoa</taxon>
        <taxon>Ecdysozoa</taxon>
        <taxon>Nematoda</taxon>
        <taxon>Chromadorea</taxon>
        <taxon>Rhabditida</taxon>
        <taxon>Tylenchina</taxon>
        <taxon>Cephalobomorpha</taxon>
        <taxon>Cephaloboidea</taxon>
        <taxon>Cephalobidae</taxon>
        <taxon>Acrobeloides</taxon>
    </lineage>
</organism>
<evidence type="ECO:0000313" key="2">
    <source>
        <dbReference type="Proteomes" id="UP000887540"/>
    </source>
</evidence>
<accession>A0A914DZD4</accession>
<feature type="region of interest" description="Disordered" evidence="1">
    <location>
        <begin position="34"/>
        <end position="65"/>
    </location>
</feature>
<name>A0A914DZD4_9BILA</name>
<keyword evidence="2" id="KW-1185">Reference proteome</keyword>
<sequence length="182" mass="21585">MNHIKRLVRDEKLLDKIWKLIIFNEIAIESDHYESEHEQEYYEESEQETDHEDDIAQENDDQTNNGYKMVNGRIYAMKGNKKILYNSEMDGEPHIHIIPDDHVCDAWCIIPNRHNIWDDENYPVLCKGECEMIASPYHICNDMCLSGRHIYLPKFVPEEPKYTDFMDTETVAKESKNKCIIM</sequence>
<evidence type="ECO:0000256" key="1">
    <source>
        <dbReference type="SAM" id="MobiDB-lite"/>
    </source>
</evidence>
<proteinExistence type="predicted"/>
<feature type="compositionally biased region" description="Acidic residues" evidence="1">
    <location>
        <begin position="41"/>
        <end position="61"/>
    </location>
</feature>
<reference evidence="3" key="1">
    <citation type="submission" date="2022-11" db="UniProtKB">
        <authorList>
            <consortium name="WormBaseParasite"/>
        </authorList>
    </citation>
    <scope>IDENTIFICATION</scope>
</reference>
<dbReference type="Proteomes" id="UP000887540">
    <property type="component" value="Unplaced"/>
</dbReference>